<organism evidence="2 3">
    <name type="scientific">Sinomicrobium weinanense</name>
    <dbReference type="NCBI Taxonomy" id="2842200"/>
    <lineage>
        <taxon>Bacteria</taxon>
        <taxon>Pseudomonadati</taxon>
        <taxon>Bacteroidota</taxon>
        <taxon>Flavobacteriia</taxon>
        <taxon>Flavobacteriales</taxon>
        <taxon>Flavobacteriaceae</taxon>
        <taxon>Sinomicrobium</taxon>
    </lineage>
</organism>
<evidence type="ECO:0000313" key="3">
    <source>
        <dbReference type="Proteomes" id="UP000653730"/>
    </source>
</evidence>
<evidence type="ECO:0000313" key="2">
    <source>
        <dbReference type="EMBL" id="MBC9795128.1"/>
    </source>
</evidence>
<dbReference type="EMBL" id="JACVDC010000006">
    <property type="protein sequence ID" value="MBC9795128.1"/>
    <property type="molecule type" value="Genomic_DNA"/>
</dbReference>
<proteinExistence type="predicted"/>
<sequence length="399" mass="45844">MKSLQKIMKAVKSVFSVMLWLTIYICHGQTDQIGNNLKIGDPAPSLSAATWIKGDPVREFRKGHIYIVDFGFIGCLPCMEGWPKLSELQKKYKEEATFVVVMTSTGPRVKKYLEKMGNRMNLNVAVDTLASIGDNQQNWVLDSLWVKAAGKGLGKNMGYPTIFFIDKKGSISYVGDGETNVQYQLDSLLGNLNKKAITKHKRKEQKRQELYDGYLNIIKYYDDELDGFITSDTYDHLEQEELENALKYMEELIDLFPDDITYKKYKFGLLLAIDKQTAYAYAREVLDSYPWEEMNNSWDLAKSWVPLIRKEFFKGERPDYDLAIAMCLKSAELSKDDLLAAFSYNDASEFSFMEGDLEKGEEFMSKAINLTTPGSEYRKLFLARLGGLKKRYFEQKNDK</sequence>
<dbReference type="InterPro" id="IPR013740">
    <property type="entry name" value="Redoxin"/>
</dbReference>
<dbReference type="RefSeq" id="WP_187964278.1">
    <property type="nucleotide sequence ID" value="NZ_JACVDC010000006.1"/>
</dbReference>
<dbReference type="AlphaFoldDB" id="A0A926Q0W3"/>
<dbReference type="Proteomes" id="UP000653730">
    <property type="component" value="Unassembled WGS sequence"/>
</dbReference>
<accession>A0A926Q0W3</accession>
<dbReference type="Gene3D" id="1.25.40.10">
    <property type="entry name" value="Tetratricopeptide repeat domain"/>
    <property type="match status" value="1"/>
</dbReference>
<dbReference type="InterPro" id="IPR011990">
    <property type="entry name" value="TPR-like_helical_dom_sf"/>
</dbReference>
<keyword evidence="3" id="KW-1185">Reference proteome</keyword>
<protein>
    <submittedName>
        <fullName evidence="2">Redoxin family protein</fullName>
    </submittedName>
</protein>
<name>A0A926Q0W3_9FLAO</name>
<feature type="domain" description="Thioredoxin" evidence="1">
    <location>
        <begin position="37"/>
        <end position="194"/>
    </location>
</feature>
<dbReference type="SUPFAM" id="SSF52833">
    <property type="entry name" value="Thioredoxin-like"/>
    <property type="match status" value="1"/>
</dbReference>
<gene>
    <name evidence="2" type="ORF">IBL28_04065</name>
</gene>
<dbReference type="InterPro" id="IPR050553">
    <property type="entry name" value="Thioredoxin_ResA/DsbE_sf"/>
</dbReference>
<dbReference type="PROSITE" id="PS51352">
    <property type="entry name" value="THIOREDOXIN_2"/>
    <property type="match status" value="1"/>
</dbReference>
<dbReference type="GO" id="GO:0006950">
    <property type="term" value="P:response to stress"/>
    <property type="evidence" value="ECO:0007669"/>
    <property type="project" value="UniProtKB-ARBA"/>
</dbReference>
<dbReference type="PANTHER" id="PTHR42852:SF18">
    <property type="entry name" value="CHROMOSOME UNDETERMINED SCAFFOLD_47, WHOLE GENOME SHOTGUN SEQUENCE"/>
    <property type="match status" value="1"/>
</dbReference>
<reference evidence="2 3" key="1">
    <citation type="submission" date="2020-09" db="EMBL/GenBank/DDBJ databases">
        <title>Sinomicrobium weinanense sp. nov., a halophilic bacteria isolated from saline-alkali soil.</title>
        <authorList>
            <person name="Wu P."/>
            <person name="Ren H."/>
            <person name="Mei Y."/>
            <person name="Liang Y."/>
            <person name="Chen Z."/>
        </authorList>
    </citation>
    <scope>NUCLEOTIDE SEQUENCE [LARGE SCALE GENOMIC DNA]</scope>
    <source>
        <strain evidence="2 3">FJxs</strain>
    </source>
</reference>
<dbReference type="PANTHER" id="PTHR42852">
    <property type="entry name" value="THIOL:DISULFIDE INTERCHANGE PROTEIN DSBE"/>
    <property type="match status" value="1"/>
</dbReference>
<dbReference type="Pfam" id="PF08534">
    <property type="entry name" value="Redoxin"/>
    <property type="match status" value="1"/>
</dbReference>
<dbReference type="Gene3D" id="3.40.30.10">
    <property type="entry name" value="Glutaredoxin"/>
    <property type="match status" value="1"/>
</dbReference>
<dbReference type="InterPro" id="IPR013766">
    <property type="entry name" value="Thioredoxin_domain"/>
</dbReference>
<dbReference type="GO" id="GO:0016491">
    <property type="term" value="F:oxidoreductase activity"/>
    <property type="evidence" value="ECO:0007669"/>
    <property type="project" value="InterPro"/>
</dbReference>
<dbReference type="InterPro" id="IPR036249">
    <property type="entry name" value="Thioredoxin-like_sf"/>
</dbReference>
<comment type="caution">
    <text evidence="2">The sequence shown here is derived from an EMBL/GenBank/DDBJ whole genome shotgun (WGS) entry which is preliminary data.</text>
</comment>
<evidence type="ECO:0000259" key="1">
    <source>
        <dbReference type="PROSITE" id="PS51352"/>
    </source>
</evidence>